<dbReference type="InterPro" id="IPR000301">
    <property type="entry name" value="Tetraspanin_animals"/>
</dbReference>
<keyword evidence="5 6" id="KW-0472">Membrane</keyword>
<dbReference type="GO" id="GO:0016020">
    <property type="term" value="C:membrane"/>
    <property type="evidence" value="ECO:0007669"/>
    <property type="project" value="UniProtKB-SubCell"/>
</dbReference>
<proteinExistence type="inferred from homology"/>
<dbReference type="FunCoup" id="C3Y5Z1">
    <property type="interactions" value="193"/>
</dbReference>
<accession>C3Y5Z1</accession>
<evidence type="ECO:0000256" key="1">
    <source>
        <dbReference type="ARBA" id="ARBA00004141"/>
    </source>
</evidence>
<protein>
    <recommendedName>
        <fullName evidence="6">Tetraspanin</fullName>
    </recommendedName>
</protein>
<dbReference type="eggNOG" id="KOG3882">
    <property type="taxonomic scope" value="Eukaryota"/>
</dbReference>
<evidence type="ECO:0000256" key="6">
    <source>
        <dbReference type="RuleBase" id="RU361218"/>
    </source>
</evidence>
<keyword evidence="4 6" id="KW-1133">Transmembrane helix</keyword>
<dbReference type="PIRSF" id="PIRSF002419">
    <property type="entry name" value="Tetraspanin"/>
    <property type="match status" value="1"/>
</dbReference>
<feature type="transmembrane region" description="Helical" evidence="6">
    <location>
        <begin position="215"/>
        <end position="240"/>
    </location>
</feature>
<dbReference type="PANTHER" id="PTHR19282:SF551">
    <property type="entry name" value="RE08073P-RELATED"/>
    <property type="match status" value="1"/>
</dbReference>
<dbReference type="SUPFAM" id="SSF48652">
    <property type="entry name" value="Tetraspanin"/>
    <property type="match status" value="1"/>
</dbReference>
<feature type="transmembrane region" description="Helical" evidence="6">
    <location>
        <begin position="89"/>
        <end position="111"/>
    </location>
</feature>
<evidence type="ECO:0000313" key="7">
    <source>
        <dbReference type="EMBL" id="EEN64388.1"/>
    </source>
</evidence>
<feature type="transmembrane region" description="Helical" evidence="6">
    <location>
        <begin position="56"/>
        <end position="82"/>
    </location>
</feature>
<evidence type="ECO:0000256" key="4">
    <source>
        <dbReference type="ARBA" id="ARBA00022989"/>
    </source>
</evidence>
<organism>
    <name type="scientific">Branchiostoma floridae</name>
    <name type="common">Florida lancelet</name>
    <name type="synonym">Amphioxus</name>
    <dbReference type="NCBI Taxonomy" id="7739"/>
    <lineage>
        <taxon>Eukaryota</taxon>
        <taxon>Metazoa</taxon>
        <taxon>Chordata</taxon>
        <taxon>Cephalochordata</taxon>
        <taxon>Leptocardii</taxon>
        <taxon>Amphioxiformes</taxon>
        <taxon>Branchiostomatidae</taxon>
        <taxon>Branchiostoma</taxon>
    </lineage>
</organism>
<dbReference type="STRING" id="7739.C3Y5Z1"/>
<dbReference type="Pfam" id="PF00335">
    <property type="entry name" value="Tetraspanin"/>
    <property type="match status" value="1"/>
</dbReference>
<evidence type="ECO:0000256" key="3">
    <source>
        <dbReference type="ARBA" id="ARBA00022692"/>
    </source>
</evidence>
<dbReference type="InParanoid" id="C3Y5Z1"/>
<reference evidence="7" key="1">
    <citation type="journal article" date="2008" name="Nature">
        <title>The amphioxus genome and the evolution of the chordate karyotype.</title>
        <authorList>
            <consortium name="US DOE Joint Genome Institute (JGI-PGF)"/>
            <person name="Putnam N.H."/>
            <person name="Butts T."/>
            <person name="Ferrier D.E.K."/>
            <person name="Furlong R.F."/>
            <person name="Hellsten U."/>
            <person name="Kawashima T."/>
            <person name="Robinson-Rechavi M."/>
            <person name="Shoguchi E."/>
            <person name="Terry A."/>
            <person name="Yu J.-K."/>
            <person name="Benito-Gutierrez E.L."/>
            <person name="Dubchak I."/>
            <person name="Garcia-Fernandez J."/>
            <person name="Gibson-Brown J.J."/>
            <person name="Grigoriev I.V."/>
            <person name="Horton A.C."/>
            <person name="de Jong P.J."/>
            <person name="Jurka J."/>
            <person name="Kapitonov V.V."/>
            <person name="Kohara Y."/>
            <person name="Kuroki Y."/>
            <person name="Lindquist E."/>
            <person name="Lucas S."/>
            <person name="Osoegawa K."/>
            <person name="Pennacchio L.A."/>
            <person name="Salamov A.A."/>
            <person name="Satou Y."/>
            <person name="Sauka-Spengler T."/>
            <person name="Schmutz J."/>
            <person name="Shin-I T."/>
            <person name="Toyoda A."/>
            <person name="Bronner-Fraser M."/>
            <person name="Fujiyama A."/>
            <person name="Holland L.Z."/>
            <person name="Holland P.W.H."/>
            <person name="Satoh N."/>
            <person name="Rokhsar D.S."/>
        </authorList>
    </citation>
    <scope>NUCLEOTIDE SEQUENCE [LARGE SCALE GENOMIC DNA]</scope>
    <source>
        <strain evidence="7">S238N-H82</strain>
        <tissue evidence="7">Testes</tissue>
    </source>
</reference>
<sequence length="253" mass="27770">MSNNLRATVLHPWAVGDFLLTLLLLGCAILGVAIWLRVDQRTTQYVDTGENLSSYYIGTYVLMAVGGIMMLVGFLGCCGAIYESQCMLCTFFIFLLLIFAAEIGGGIWAFLHQDDLTEFIKSDFEDIVKSKYGVDQHASKSWDGVQESLMCCGAADKSDWAQSAWGNQQKNWGSVPQSCCETPGPGCGSGGIVLIQQIHQKGCTDKLIEFFHKNLMIIGCVGIAIGVIQLLGMTFALCLCCSIRRNRNKHYHA</sequence>
<dbReference type="PROSITE" id="PS00421">
    <property type="entry name" value="TM4_1"/>
    <property type="match status" value="1"/>
</dbReference>
<dbReference type="InterPro" id="IPR018503">
    <property type="entry name" value="Tetraspanin_CS"/>
</dbReference>
<dbReference type="AlphaFoldDB" id="C3Y5Z1"/>
<dbReference type="InterPro" id="IPR008952">
    <property type="entry name" value="Tetraspanin_EC2_sf"/>
</dbReference>
<comment type="subcellular location">
    <subcellularLocation>
        <location evidence="1 6">Membrane</location>
        <topology evidence="1 6">Multi-pass membrane protein</topology>
    </subcellularLocation>
</comment>
<name>C3Y5Z1_BRAFL</name>
<dbReference type="Gene3D" id="1.10.1450.10">
    <property type="entry name" value="Tetraspanin"/>
    <property type="match status" value="1"/>
</dbReference>
<dbReference type="PANTHER" id="PTHR19282">
    <property type="entry name" value="TETRASPANIN"/>
    <property type="match status" value="1"/>
</dbReference>
<dbReference type="EMBL" id="GG666487">
    <property type="protein sequence ID" value="EEN64388.1"/>
    <property type="molecule type" value="Genomic_DNA"/>
</dbReference>
<feature type="transmembrane region" description="Helical" evidence="6">
    <location>
        <begin position="12"/>
        <end position="36"/>
    </location>
</feature>
<gene>
    <name evidence="7" type="ORF">BRAFLDRAFT_91337</name>
</gene>
<evidence type="ECO:0000256" key="2">
    <source>
        <dbReference type="ARBA" id="ARBA00006840"/>
    </source>
</evidence>
<dbReference type="PRINTS" id="PR00259">
    <property type="entry name" value="TMFOUR"/>
</dbReference>
<evidence type="ECO:0000256" key="5">
    <source>
        <dbReference type="ARBA" id="ARBA00023136"/>
    </source>
</evidence>
<dbReference type="FunFam" id="1.10.1450.10:FF:000066">
    <property type="entry name" value="Tetraspanin"/>
    <property type="match status" value="1"/>
</dbReference>
<comment type="similarity">
    <text evidence="2 6">Belongs to the tetraspanin (TM4SF) family.</text>
</comment>
<keyword evidence="3 6" id="KW-0812">Transmembrane</keyword>
<dbReference type="InterPro" id="IPR018499">
    <property type="entry name" value="Tetraspanin/Peripherin"/>
</dbReference>